<dbReference type="EMBL" id="JBDFQZ010000014">
    <property type="protein sequence ID" value="KAK9663944.1"/>
    <property type="molecule type" value="Genomic_DNA"/>
</dbReference>
<name>A0AAW1GJP0_SAPOF</name>
<reference evidence="5" key="1">
    <citation type="submission" date="2024-03" db="EMBL/GenBank/DDBJ databases">
        <title>WGS assembly of Saponaria officinalis var. Norfolk2.</title>
        <authorList>
            <person name="Jenkins J."/>
            <person name="Shu S."/>
            <person name="Grimwood J."/>
            <person name="Barry K."/>
            <person name="Goodstein D."/>
            <person name="Schmutz J."/>
            <person name="Leebens-Mack J."/>
            <person name="Osbourn A."/>
        </authorList>
    </citation>
    <scope>NUCLEOTIDE SEQUENCE [LARGE SCALE GENOMIC DNA]</scope>
    <source>
        <strain evidence="5">JIC</strain>
    </source>
</reference>
<dbReference type="PANTHER" id="PTHR31048">
    <property type="entry name" value="OS03G0233200 PROTEIN"/>
    <property type="match status" value="1"/>
</dbReference>
<keyword evidence="6" id="KW-1185">Reference proteome</keyword>
<evidence type="ECO:0000256" key="3">
    <source>
        <dbReference type="PIRSR" id="PIRSR002703-1"/>
    </source>
</evidence>
<dbReference type="SMART" id="SM00205">
    <property type="entry name" value="THN"/>
    <property type="match status" value="1"/>
</dbReference>
<comment type="similarity">
    <text evidence="1">Belongs to the thaumatin family.</text>
</comment>
<proteinExistence type="inferred from homology"/>
<dbReference type="PROSITE" id="PS51367">
    <property type="entry name" value="THAUMATIN_2"/>
    <property type="match status" value="1"/>
</dbReference>
<feature type="disulfide bond" evidence="3">
    <location>
        <begin position="145"/>
        <end position="227"/>
    </location>
</feature>
<feature type="disulfide bond" evidence="3">
    <location>
        <begin position="187"/>
        <end position="197"/>
    </location>
</feature>
<feature type="disulfide bond" evidence="3">
    <location>
        <begin position="150"/>
        <end position="210"/>
    </location>
</feature>
<sequence length="283" mass="30656">MARHFALPLALFFATLLWTGPRFSVGTNFTVLNHCKETVWTGITPSENITITDFTLQPGKSSFFTAPTGWHGRVWGRTGCSFDNTGNGTCQTGSCGSSLKCSEPGQQPATIAEFTLGQTDFYDVSLVGGFNLPMTVSPRDGKGNCSTAGCDGDLRDNCPQELAVKDDGKTTACRSPCDKFNTDQYCCRGTYGSPMSCQATNYSTSFKKVCPAAYSYAFDDPTSVVTCSSVSGYIVTFCATRNQTVCKYNDQQVVCNKAGVSSNMKAIQQIWWIIILSIFSVFS</sequence>
<evidence type="ECO:0000313" key="6">
    <source>
        <dbReference type="Proteomes" id="UP001443914"/>
    </source>
</evidence>
<comment type="caution">
    <text evidence="5">The sequence shown here is derived from an EMBL/GenBank/DDBJ whole genome shotgun (WGS) entry which is preliminary data.</text>
</comment>
<dbReference type="PIRSF" id="PIRSF002703">
    <property type="entry name" value="Thaumatin"/>
    <property type="match status" value="1"/>
</dbReference>
<feature type="signal peptide" evidence="4">
    <location>
        <begin position="1"/>
        <end position="26"/>
    </location>
</feature>
<evidence type="ECO:0000256" key="1">
    <source>
        <dbReference type="ARBA" id="ARBA00010607"/>
    </source>
</evidence>
<dbReference type="PRINTS" id="PR00347">
    <property type="entry name" value="THAUMATIN"/>
</dbReference>
<accession>A0AAW1GJP0</accession>
<keyword evidence="2 3" id="KW-1015">Disulfide bond</keyword>
<dbReference type="AlphaFoldDB" id="A0AAW1GJP0"/>
<keyword evidence="4" id="KW-0732">Signal</keyword>
<gene>
    <name evidence="5" type="ORF">RND81_14G008400</name>
</gene>
<feature type="disulfide bond" evidence="3">
    <location>
        <begin position="177"/>
        <end position="186"/>
    </location>
</feature>
<feature type="disulfide bond" evidence="3">
    <location>
        <begin position="80"/>
        <end position="90"/>
    </location>
</feature>
<dbReference type="CDD" id="cd09218">
    <property type="entry name" value="TLP-PA"/>
    <property type="match status" value="1"/>
</dbReference>
<feature type="disulfide bond" evidence="3">
    <location>
        <begin position="158"/>
        <end position="173"/>
    </location>
</feature>
<dbReference type="Pfam" id="PF00314">
    <property type="entry name" value="Thaumatin"/>
    <property type="match status" value="1"/>
</dbReference>
<dbReference type="Gene3D" id="2.60.110.10">
    <property type="entry name" value="Thaumatin"/>
    <property type="match status" value="1"/>
</dbReference>
<protein>
    <recommendedName>
        <fullName evidence="7">Thaumatin-like protein</fullName>
    </recommendedName>
</protein>
<organism evidence="5 6">
    <name type="scientific">Saponaria officinalis</name>
    <name type="common">Common soapwort</name>
    <name type="synonym">Lychnis saponaria</name>
    <dbReference type="NCBI Taxonomy" id="3572"/>
    <lineage>
        <taxon>Eukaryota</taxon>
        <taxon>Viridiplantae</taxon>
        <taxon>Streptophyta</taxon>
        <taxon>Embryophyta</taxon>
        <taxon>Tracheophyta</taxon>
        <taxon>Spermatophyta</taxon>
        <taxon>Magnoliopsida</taxon>
        <taxon>eudicotyledons</taxon>
        <taxon>Gunneridae</taxon>
        <taxon>Pentapetalae</taxon>
        <taxon>Caryophyllales</taxon>
        <taxon>Caryophyllaceae</taxon>
        <taxon>Caryophylleae</taxon>
        <taxon>Saponaria</taxon>
    </lineage>
</organism>
<evidence type="ECO:0000256" key="4">
    <source>
        <dbReference type="SAM" id="SignalP"/>
    </source>
</evidence>
<evidence type="ECO:0000256" key="2">
    <source>
        <dbReference type="ARBA" id="ARBA00023157"/>
    </source>
</evidence>
<feature type="disulfide bond" evidence="3">
    <location>
        <begin position="35"/>
        <end position="238"/>
    </location>
</feature>
<feature type="chain" id="PRO_5043934647" description="Thaumatin-like protein" evidence="4">
    <location>
        <begin position="27"/>
        <end position="283"/>
    </location>
</feature>
<evidence type="ECO:0000313" key="5">
    <source>
        <dbReference type="EMBL" id="KAK9663944.1"/>
    </source>
</evidence>
<dbReference type="Proteomes" id="UP001443914">
    <property type="component" value="Unassembled WGS sequence"/>
</dbReference>
<dbReference type="InterPro" id="IPR001938">
    <property type="entry name" value="Thaumatin"/>
</dbReference>
<evidence type="ECO:0008006" key="7">
    <source>
        <dbReference type="Google" id="ProtNLM"/>
    </source>
</evidence>
<feature type="disulfide bond" evidence="3">
    <location>
        <begin position="95"/>
        <end position="101"/>
    </location>
</feature>
<dbReference type="SUPFAM" id="SSF49870">
    <property type="entry name" value="Osmotin, thaumatin-like protein"/>
    <property type="match status" value="1"/>
</dbReference>
<dbReference type="FunFam" id="2.60.110.10:FF:000002">
    <property type="entry name" value="Thaumatin-like protein 1a"/>
    <property type="match status" value="1"/>
</dbReference>
<dbReference type="InterPro" id="IPR037176">
    <property type="entry name" value="Osmotin/thaumatin-like_sf"/>
</dbReference>